<evidence type="ECO:0000313" key="1">
    <source>
        <dbReference type="EMBL" id="CAF1308186.1"/>
    </source>
</evidence>
<evidence type="ECO:0000313" key="4">
    <source>
        <dbReference type="EMBL" id="CAF4237078.1"/>
    </source>
</evidence>
<dbReference type="Proteomes" id="UP000676336">
    <property type="component" value="Unassembled WGS sequence"/>
</dbReference>
<dbReference type="EMBL" id="CAJNRE010009772">
    <property type="protein sequence ID" value="CAF2085283.1"/>
    <property type="molecule type" value="Genomic_DNA"/>
</dbReference>
<dbReference type="Proteomes" id="UP000663855">
    <property type="component" value="Unassembled WGS sequence"/>
</dbReference>
<sequence>MDFVIIQIVNAVNIRNKLVVEAKCDALGKGFLQLLLALKSMWDSNNENNSVYGFVTTVINWLLVIYDDQMWRLSKPSTVLLPNMKKQEDQ</sequence>
<comment type="caution">
    <text evidence="1">The sequence shown here is derived from an EMBL/GenBank/DDBJ whole genome shotgun (WGS) entry which is preliminary data.</text>
</comment>
<dbReference type="Proteomes" id="UP000681720">
    <property type="component" value="Unassembled WGS sequence"/>
</dbReference>
<dbReference type="EMBL" id="CAJNOV010008030">
    <property type="protein sequence ID" value="CAF1308186.1"/>
    <property type="molecule type" value="Genomic_DNA"/>
</dbReference>
<dbReference type="Proteomes" id="UP000663824">
    <property type="component" value="Unassembled WGS sequence"/>
</dbReference>
<protein>
    <submittedName>
        <fullName evidence="1">Uncharacterized protein</fullName>
    </submittedName>
</protein>
<organism evidence="1 6">
    <name type="scientific">Rotaria magnacalcarata</name>
    <dbReference type="NCBI Taxonomy" id="392030"/>
    <lineage>
        <taxon>Eukaryota</taxon>
        <taxon>Metazoa</taxon>
        <taxon>Spiralia</taxon>
        <taxon>Gnathifera</taxon>
        <taxon>Rotifera</taxon>
        <taxon>Eurotatoria</taxon>
        <taxon>Bdelloidea</taxon>
        <taxon>Philodinida</taxon>
        <taxon>Philodinidae</taxon>
        <taxon>Rotaria</taxon>
    </lineage>
</organism>
<dbReference type="AlphaFoldDB" id="A0A815E8R4"/>
<accession>A0A815E8R4</accession>
<dbReference type="EMBL" id="CAJOBJ010024685">
    <property type="protein sequence ID" value="CAF4237078.1"/>
    <property type="molecule type" value="Genomic_DNA"/>
</dbReference>
<evidence type="ECO:0000313" key="6">
    <source>
        <dbReference type="Proteomes" id="UP000663855"/>
    </source>
</evidence>
<evidence type="ECO:0000313" key="5">
    <source>
        <dbReference type="EMBL" id="CAF4389244.1"/>
    </source>
</evidence>
<name>A0A815E8R4_9BILA</name>
<reference evidence="1" key="1">
    <citation type="submission" date="2021-02" db="EMBL/GenBank/DDBJ databases">
        <authorList>
            <person name="Nowell W R."/>
        </authorList>
    </citation>
    <scope>NUCLEOTIDE SEQUENCE</scope>
</reference>
<gene>
    <name evidence="5" type="ORF">BYL167_LOCUS31075</name>
    <name evidence="1" type="ORF">CJN711_LOCUS17291</name>
    <name evidence="4" type="ORF">GIL414_LOCUS23092</name>
    <name evidence="2" type="ORF">MBJ925_LOCUS19419</name>
    <name evidence="3" type="ORF">SMN809_LOCUS12413</name>
</gene>
<dbReference type="Proteomes" id="UP000681967">
    <property type="component" value="Unassembled WGS sequence"/>
</dbReference>
<dbReference type="EMBL" id="CAJOBH010053263">
    <property type="protein sequence ID" value="CAF4389244.1"/>
    <property type="molecule type" value="Genomic_DNA"/>
</dbReference>
<dbReference type="EMBL" id="CAJOBI010004683">
    <property type="protein sequence ID" value="CAF4009790.1"/>
    <property type="molecule type" value="Genomic_DNA"/>
</dbReference>
<proteinExistence type="predicted"/>
<evidence type="ECO:0000313" key="3">
    <source>
        <dbReference type="EMBL" id="CAF4009790.1"/>
    </source>
</evidence>
<evidence type="ECO:0000313" key="2">
    <source>
        <dbReference type="EMBL" id="CAF2085283.1"/>
    </source>
</evidence>